<gene>
    <name evidence="11" type="primary">IL5</name>
    <name evidence="12" type="ORF">N311_04317</name>
</gene>
<sequence>MRTHLYLLLLAAGISAAPQLSIVAELLTLLQQICHSVAKDIQYIMFQNTRIETPDNMDDVNCVSTIFEGAEQLKTIPAMKKFSDFFQKLERLKKSLTPYLAKEGHCDTERKNAMVFLERLTTFIRKASKPTR</sequence>
<dbReference type="Gene3D" id="1.20.1250.10">
    <property type="match status" value="1"/>
</dbReference>
<dbReference type="Pfam" id="PF02025">
    <property type="entry name" value="IL5"/>
    <property type="match status" value="1"/>
</dbReference>
<evidence type="ECO:0000256" key="3">
    <source>
        <dbReference type="ARBA" id="ARBA00019463"/>
    </source>
</evidence>
<evidence type="ECO:0000256" key="8">
    <source>
        <dbReference type="ARBA" id="ARBA00023157"/>
    </source>
</evidence>
<comment type="similarity">
    <text evidence="2 11">Belongs to the IL-5 family.</text>
</comment>
<evidence type="ECO:0000313" key="13">
    <source>
        <dbReference type="Proteomes" id="UP000054244"/>
    </source>
</evidence>
<keyword evidence="13" id="KW-1185">Reference proteome</keyword>
<dbReference type="GO" id="GO:0005615">
    <property type="term" value="C:extracellular space"/>
    <property type="evidence" value="ECO:0007669"/>
    <property type="project" value="UniProtKB-UniRule"/>
</dbReference>
<dbReference type="SUPFAM" id="SSF47266">
    <property type="entry name" value="4-helical cytokines"/>
    <property type="match status" value="1"/>
</dbReference>
<evidence type="ECO:0000256" key="1">
    <source>
        <dbReference type="ARBA" id="ARBA00004613"/>
    </source>
</evidence>
<feature type="non-terminal residue" evidence="12">
    <location>
        <position position="132"/>
    </location>
</feature>
<feature type="chain" id="PRO_5009025262" description="Interleukin-5" evidence="11">
    <location>
        <begin position="17"/>
        <end position="132"/>
    </location>
</feature>
<evidence type="ECO:0000256" key="10">
    <source>
        <dbReference type="ARBA" id="ARBA00034135"/>
    </source>
</evidence>
<comment type="subunit">
    <text evidence="10">Homodimer; disulfide-linked. Interacts with IL5RA. Interacts with CSF2RB.</text>
</comment>
<dbReference type="GO" id="GO:0006955">
    <property type="term" value="P:immune response"/>
    <property type="evidence" value="ECO:0007669"/>
    <property type="project" value="UniProtKB-UniRule"/>
</dbReference>
<dbReference type="GO" id="GO:0005125">
    <property type="term" value="F:cytokine activity"/>
    <property type="evidence" value="ECO:0007669"/>
    <property type="project" value="UniProtKB-UniRule"/>
</dbReference>
<evidence type="ECO:0000313" key="12">
    <source>
        <dbReference type="EMBL" id="KFP91501.1"/>
    </source>
</evidence>
<evidence type="ECO:0000256" key="2">
    <source>
        <dbReference type="ARBA" id="ARBA00006740"/>
    </source>
</evidence>
<dbReference type="PANTHER" id="PTHR48491:SF1">
    <property type="entry name" value="INTERLEUKIN-5"/>
    <property type="match status" value="1"/>
</dbReference>
<name>A0A091NQ62_APAVI</name>
<evidence type="ECO:0000256" key="11">
    <source>
        <dbReference type="RuleBase" id="RU363136"/>
    </source>
</evidence>
<dbReference type="PANTHER" id="PTHR48491">
    <property type="entry name" value="INTERLEUKIN-5"/>
    <property type="match status" value="1"/>
</dbReference>
<feature type="signal peptide" evidence="11">
    <location>
        <begin position="1"/>
        <end position="16"/>
    </location>
</feature>
<reference evidence="12 13" key="1">
    <citation type="submission" date="2014-04" db="EMBL/GenBank/DDBJ databases">
        <title>Genome evolution of avian class.</title>
        <authorList>
            <person name="Zhang G."/>
            <person name="Li C."/>
        </authorList>
    </citation>
    <scope>NUCLEOTIDE SEQUENCE [LARGE SCALE GENOMIC DNA]</scope>
    <source>
        <strain evidence="12">BGI_N311</strain>
    </source>
</reference>
<dbReference type="EMBL" id="KL390610">
    <property type="protein sequence ID" value="KFP91501.1"/>
    <property type="molecule type" value="Genomic_DNA"/>
</dbReference>
<accession>A0A091NQ62</accession>
<keyword evidence="7 11" id="KW-0339">Growth factor</keyword>
<protein>
    <recommendedName>
        <fullName evidence="3 11">Interleukin-5</fullName>
    </recommendedName>
    <alternativeName>
        <fullName evidence="11">Eosinophil differentiation factor</fullName>
    </alternativeName>
</protein>
<evidence type="ECO:0000256" key="5">
    <source>
        <dbReference type="ARBA" id="ARBA00022525"/>
    </source>
</evidence>
<dbReference type="AlphaFoldDB" id="A0A091NQ62"/>
<comment type="function">
    <text evidence="11">Homodimeric cytokine expressed predominantly by T-lymphocytes and NK cells that plays an important role in the survival, differentiation, and chemotaxis of eosinophils. Acts also on activated and resting B-cells to induce immunoglobulin production, growth, and differentiation. Mechanistically, exerts its biological effects through a receptor composed of IL5RA subunit and the cytokine receptor common subunit beta/CSF2RB. Binding to the receptor leads to activation of various kinases including LYN, SYK and JAK2 and thereby propagates signals through the RAS-MAPK and JAK-STAT5 pathways respectively.</text>
</comment>
<organism evidence="12 13">
    <name type="scientific">Apaloderma vittatum</name>
    <name type="common">Bar-tailed trogon</name>
    <dbReference type="NCBI Taxonomy" id="57397"/>
    <lineage>
        <taxon>Eukaryota</taxon>
        <taxon>Metazoa</taxon>
        <taxon>Chordata</taxon>
        <taxon>Craniata</taxon>
        <taxon>Vertebrata</taxon>
        <taxon>Euteleostomi</taxon>
        <taxon>Archelosauria</taxon>
        <taxon>Archosauria</taxon>
        <taxon>Dinosauria</taxon>
        <taxon>Saurischia</taxon>
        <taxon>Theropoda</taxon>
        <taxon>Coelurosauria</taxon>
        <taxon>Aves</taxon>
        <taxon>Neognathae</taxon>
        <taxon>Neoaves</taxon>
        <taxon>Telluraves</taxon>
        <taxon>Coraciimorphae</taxon>
        <taxon>Trogoniformes</taxon>
        <taxon>Trogonidae</taxon>
        <taxon>Apaloderma</taxon>
    </lineage>
</organism>
<evidence type="ECO:0000256" key="4">
    <source>
        <dbReference type="ARBA" id="ARBA00022514"/>
    </source>
</evidence>
<evidence type="ECO:0000256" key="6">
    <source>
        <dbReference type="ARBA" id="ARBA00022729"/>
    </source>
</evidence>
<proteinExistence type="inferred from homology"/>
<keyword evidence="6 11" id="KW-0732">Signal</keyword>
<dbReference type="InterPro" id="IPR009079">
    <property type="entry name" value="4_helix_cytokine-like_core"/>
</dbReference>
<keyword evidence="9 11" id="KW-0325">Glycoprotein</keyword>
<dbReference type="InterPro" id="IPR000186">
    <property type="entry name" value="IL-5"/>
</dbReference>
<dbReference type="Proteomes" id="UP000054244">
    <property type="component" value="Unassembled WGS sequence"/>
</dbReference>
<keyword evidence="5 11" id="KW-0964">Secreted</keyword>
<evidence type="ECO:0000256" key="9">
    <source>
        <dbReference type="ARBA" id="ARBA00023180"/>
    </source>
</evidence>
<keyword evidence="4 11" id="KW-0202">Cytokine</keyword>
<evidence type="ECO:0000256" key="7">
    <source>
        <dbReference type="ARBA" id="ARBA00023030"/>
    </source>
</evidence>
<comment type="subcellular location">
    <subcellularLocation>
        <location evidence="1 11">Secreted</location>
    </subcellularLocation>
</comment>
<keyword evidence="8 11" id="KW-1015">Disulfide bond</keyword>
<dbReference type="GO" id="GO:0008083">
    <property type="term" value="F:growth factor activity"/>
    <property type="evidence" value="ECO:0007669"/>
    <property type="project" value="UniProtKB-UniRule"/>
</dbReference>
<dbReference type="GO" id="GO:0005137">
    <property type="term" value="F:interleukin-5 receptor binding"/>
    <property type="evidence" value="ECO:0007669"/>
    <property type="project" value="UniProtKB-UniRule"/>
</dbReference>